<comment type="caution">
    <text evidence="2">The sequence shown here is derived from an EMBL/GenBank/DDBJ whole genome shotgun (WGS) entry which is preliminary data.</text>
</comment>
<dbReference type="Gene3D" id="3.90.1300.10">
    <property type="entry name" value="Amidase signature (AS) domain"/>
    <property type="match status" value="1"/>
</dbReference>
<dbReference type="PANTHER" id="PTHR46310:SF7">
    <property type="entry name" value="AMIDASE 1"/>
    <property type="match status" value="1"/>
</dbReference>
<dbReference type="Proteomes" id="UP000247416">
    <property type="component" value="Unassembled WGS sequence"/>
</dbReference>
<dbReference type="SUPFAM" id="SSF75304">
    <property type="entry name" value="Amidase signature (AS) enzymes"/>
    <property type="match status" value="1"/>
</dbReference>
<dbReference type="InterPro" id="IPR023631">
    <property type="entry name" value="Amidase_dom"/>
</dbReference>
<evidence type="ECO:0000259" key="1">
    <source>
        <dbReference type="Pfam" id="PF01425"/>
    </source>
</evidence>
<protein>
    <submittedName>
        <fullName evidence="2">Amidase</fullName>
    </submittedName>
</protein>
<proteinExistence type="predicted"/>
<keyword evidence="3" id="KW-1185">Reference proteome</keyword>
<reference evidence="2 3" key="1">
    <citation type="submission" date="2018-06" db="EMBL/GenBank/DDBJ databases">
        <title>Genomic Encyclopedia of Archaeal and Bacterial Type Strains, Phase II (KMG-II): from individual species to whole genera.</title>
        <authorList>
            <person name="Goeker M."/>
        </authorList>
    </citation>
    <scope>NUCLEOTIDE SEQUENCE [LARGE SCALE GENOMIC DNA]</scope>
    <source>
        <strain evidence="2 3">KACC 16626</strain>
    </source>
</reference>
<evidence type="ECO:0000313" key="3">
    <source>
        <dbReference type="Proteomes" id="UP000247416"/>
    </source>
</evidence>
<accession>A0A318TZV9</accession>
<evidence type="ECO:0000313" key="2">
    <source>
        <dbReference type="EMBL" id="PYF08518.1"/>
    </source>
</evidence>
<dbReference type="OrthoDB" id="9811471at2"/>
<organism evidence="2 3">
    <name type="scientific">Ureibacillus chungkukjangi</name>
    <dbReference type="NCBI Taxonomy" id="1202712"/>
    <lineage>
        <taxon>Bacteria</taxon>
        <taxon>Bacillati</taxon>
        <taxon>Bacillota</taxon>
        <taxon>Bacilli</taxon>
        <taxon>Bacillales</taxon>
        <taxon>Caryophanaceae</taxon>
        <taxon>Ureibacillus</taxon>
    </lineage>
</organism>
<gene>
    <name evidence="2" type="ORF">BJ095_102284</name>
</gene>
<dbReference type="InterPro" id="IPR020556">
    <property type="entry name" value="Amidase_CS"/>
</dbReference>
<dbReference type="Pfam" id="PF01425">
    <property type="entry name" value="Amidase"/>
    <property type="match status" value="1"/>
</dbReference>
<dbReference type="PANTHER" id="PTHR46310">
    <property type="entry name" value="AMIDASE 1"/>
    <property type="match status" value="1"/>
</dbReference>
<sequence length="390" mass="41882">MDSNAFFDGTFTLPAKGEGKLSGKTFAVKDVFAVEGHRNSAGNPTWLETHEASKSTAPCIERLLENGAALQGMTHTDELMYSLNGENIHYGTPVNPVNPNCIPGGSSSGSASAVANGLVSFALGTDTGGSVRVPSSYCGLFGIRPTHDAVSLEGVIPLAPSFDTVGWMAKDIETLEAVGEVLLPETELSEFNRFFMEKAMWGQLAQEDREVLLSAVPKELLIENITLESKELTKWPHLFKYIQGVEAWRAHGEWIRETNPTFSAAIDGRFKDASKLDASGYENAVNSKDEIAEFMNRLLGDNGVLVLPTAASVAPVKNAPAESVESIRAMTMQLTCIGGIAGLPQVTVPVFREDGMALGLSFIASEGQDRSLLKFVRQLFGGSSHESSNH</sequence>
<dbReference type="EMBL" id="QJTJ01000002">
    <property type="protein sequence ID" value="PYF08518.1"/>
    <property type="molecule type" value="Genomic_DNA"/>
</dbReference>
<feature type="domain" description="Amidase" evidence="1">
    <location>
        <begin position="16"/>
        <end position="195"/>
    </location>
</feature>
<dbReference type="AlphaFoldDB" id="A0A318TZV9"/>
<dbReference type="InterPro" id="IPR036928">
    <property type="entry name" value="AS_sf"/>
</dbReference>
<name>A0A318TZV9_9BACL</name>
<dbReference type="PROSITE" id="PS00571">
    <property type="entry name" value="AMIDASES"/>
    <property type="match status" value="1"/>
</dbReference>
<dbReference type="NCBIfam" id="NF006169">
    <property type="entry name" value="PRK08310.1"/>
    <property type="match status" value="1"/>
</dbReference>
<dbReference type="RefSeq" id="WP_107931609.1">
    <property type="nucleotide sequence ID" value="NZ_PYWJ01000001.1"/>
</dbReference>